<evidence type="ECO:0000313" key="1">
    <source>
        <dbReference type="EMBL" id="PWE00076.1"/>
    </source>
</evidence>
<comment type="caution">
    <text evidence="1">The sequence shown here is derived from an EMBL/GenBank/DDBJ whole genome shotgun (WGS) entry which is preliminary data.</text>
</comment>
<reference evidence="1 2" key="1">
    <citation type="submission" date="2018-05" db="EMBL/GenBank/DDBJ databases">
        <title>Marinilabilia rubrum sp. nov., isolated from saltern sediment.</title>
        <authorList>
            <person name="Zhang R."/>
        </authorList>
    </citation>
    <scope>NUCLEOTIDE SEQUENCE [LARGE SCALE GENOMIC DNA]</scope>
    <source>
        <strain evidence="1 2">WTE16</strain>
    </source>
</reference>
<keyword evidence="2" id="KW-1185">Reference proteome</keyword>
<sequence>MKQKKTGDQNIEPQALMTYFLEVSKVILCKKMDVVQKNHSLHKRSPKKTKPLGNQYLQGVLSAQNRTRTCTA</sequence>
<name>A0A2U2BAI2_9BACT</name>
<evidence type="ECO:0000313" key="2">
    <source>
        <dbReference type="Proteomes" id="UP000244956"/>
    </source>
</evidence>
<gene>
    <name evidence="1" type="ORF">DDZ16_06870</name>
</gene>
<dbReference type="EMBL" id="QEWP01000004">
    <property type="protein sequence ID" value="PWE00076.1"/>
    <property type="molecule type" value="Genomic_DNA"/>
</dbReference>
<protein>
    <submittedName>
        <fullName evidence="1">Uncharacterized protein</fullName>
    </submittedName>
</protein>
<accession>A0A2U2BAI2</accession>
<organism evidence="1 2">
    <name type="scientific">Marinilabilia rubra</name>
    <dbReference type="NCBI Taxonomy" id="2162893"/>
    <lineage>
        <taxon>Bacteria</taxon>
        <taxon>Pseudomonadati</taxon>
        <taxon>Bacteroidota</taxon>
        <taxon>Bacteroidia</taxon>
        <taxon>Marinilabiliales</taxon>
        <taxon>Marinilabiliaceae</taxon>
        <taxon>Marinilabilia</taxon>
    </lineage>
</organism>
<dbReference type="AlphaFoldDB" id="A0A2U2BAI2"/>
<proteinExistence type="predicted"/>
<dbReference type="Proteomes" id="UP000244956">
    <property type="component" value="Unassembled WGS sequence"/>
</dbReference>